<dbReference type="InterPro" id="IPR050712">
    <property type="entry name" value="NAD(P)H-dep_reductase"/>
</dbReference>
<reference evidence="2 3" key="1">
    <citation type="submission" date="2018-10" db="EMBL/GenBank/DDBJ databases">
        <title>Isolation from cow dung.</title>
        <authorList>
            <person name="Ling L."/>
        </authorList>
    </citation>
    <scope>NUCLEOTIDE SEQUENCE [LARGE SCALE GENOMIC DNA]</scope>
    <source>
        <strain evidence="2 3">NEAU-LL90</strain>
    </source>
</reference>
<dbReference type="Proteomes" id="UP000279275">
    <property type="component" value="Unassembled WGS sequence"/>
</dbReference>
<protein>
    <submittedName>
        <fullName evidence="2">NAD(P)H-dependent oxidoreductase</fullName>
    </submittedName>
</protein>
<comment type="caution">
    <text evidence="2">The sequence shown here is derived from an EMBL/GenBank/DDBJ whole genome shotgun (WGS) entry which is preliminary data.</text>
</comment>
<evidence type="ECO:0000313" key="2">
    <source>
        <dbReference type="EMBL" id="RMI35822.1"/>
    </source>
</evidence>
<dbReference type="AlphaFoldDB" id="A0A3M2LED3"/>
<dbReference type="GO" id="GO:0005829">
    <property type="term" value="C:cytosol"/>
    <property type="evidence" value="ECO:0007669"/>
    <property type="project" value="TreeGrafter"/>
</dbReference>
<evidence type="ECO:0000313" key="3">
    <source>
        <dbReference type="Proteomes" id="UP000279275"/>
    </source>
</evidence>
<gene>
    <name evidence="2" type="ORF">EBN03_03645</name>
</gene>
<feature type="domain" description="NADPH-dependent FMN reductase-like" evidence="1">
    <location>
        <begin position="4"/>
        <end position="147"/>
    </location>
</feature>
<dbReference type="Pfam" id="PF03358">
    <property type="entry name" value="FMN_red"/>
    <property type="match status" value="1"/>
</dbReference>
<organism evidence="2 3">
    <name type="scientific">Nocardia stercoris</name>
    <dbReference type="NCBI Taxonomy" id="2483361"/>
    <lineage>
        <taxon>Bacteria</taxon>
        <taxon>Bacillati</taxon>
        <taxon>Actinomycetota</taxon>
        <taxon>Actinomycetes</taxon>
        <taxon>Mycobacteriales</taxon>
        <taxon>Nocardiaceae</taxon>
        <taxon>Nocardia</taxon>
    </lineage>
</organism>
<dbReference type="GO" id="GO:0016491">
    <property type="term" value="F:oxidoreductase activity"/>
    <property type="evidence" value="ECO:0007669"/>
    <property type="project" value="InterPro"/>
</dbReference>
<sequence length="190" mass="19521">MSQTRILALVGSLRAASHNRKLAEAAVATAPEGVSVEIYEGLRDIPFYDEDIDVPGSVPAAATALRDAVAAADGLLLFVPEYNGSLPAVLKNALDWASRPYGQGPIKGKPVAIVSASISSNAAKWAHGDTVKVVGVAGGEVVEPAHLHFATIGQRFAEATPAEDAEALTQLASSVGELVRAVADKATVTA</sequence>
<dbReference type="InterPro" id="IPR005025">
    <property type="entry name" value="FMN_Rdtase-like_dom"/>
</dbReference>
<dbReference type="EMBL" id="RFFH01000001">
    <property type="protein sequence ID" value="RMI35822.1"/>
    <property type="molecule type" value="Genomic_DNA"/>
</dbReference>
<accession>A0A3M2LED3</accession>
<evidence type="ECO:0000259" key="1">
    <source>
        <dbReference type="Pfam" id="PF03358"/>
    </source>
</evidence>
<dbReference type="PANTHER" id="PTHR30543">
    <property type="entry name" value="CHROMATE REDUCTASE"/>
    <property type="match status" value="1"/>
</dbReference>
<dbReference type="PANTHER" id="PTHR30543:SF21">
    <property type="entry name" value="NAD(P)H-DEPENDENT FMN REDUCTASE LOT6"/>
    <property type="match status" value="1"/>
</dbReference>
<dbReference type="GO" id="GO:0010181">
    <property type="term" value="F:FMN binding"/>
    <property type="evidence" value="ECO:0007669"/>
    <property type="project" value="TreeGrafter"/>
</dbReference>
<keyword evidence="3" id="KW-1185">Reference proteome</keyword>
<dbReference type="Gene3D" id="3.40.50.360">
    <property type="match status" value="1"/>
</dbReference>
<dbReference type="InterPro" id="IPR029039">
    <property type="entry name" value="Flavoprotein-like_sf"/>
</dbReference>
<dbReference type="OrthoDB" id="9812295at2"/>
<proteinExistence type="predicted"/>
<name>A0A3M2LED3_9NOCA</name>
<dbReference type="RefSeq" id="WP_122186792.1">
    <property type="nucleotide sequence ID" value="NZ_RFFH01000001.1"/>
</dbReference>
<dbReference type="SUPFAM" id="SSF52218">
    <property type="entry name" value="Flavoproteins"/>
    <property type="match status" value="1"/>
</dbReference>